<dbReference type="SUPFAM" id="SSF47384">
    <property type="entry name" value="Homodimeric domain of signal transducing histidine kinase"/>
    <property type="match status" value="1"/>
</dbReference>
<evidence type="ECO:0000256" key="3">
    <source>
        <dbReference type="ARBA" id="ARBA00012438"/>
    </source>
</evidence>
<keyword evidence="9 16" id="KW-0418">Kinase</keyword>
<evidence type="ECO:0000256" key="1">
    <source>
        <dbReference type="ARBA" id="ARBA00000085"/>
    </source>
</evidence>
<dbReference type="Pfam" id="PF00512">
    <property type="entry name" value="HisKA"/>
    <property type="match status" value="1"/>
</dbReference>
<evidence type="ECO:0000256" key="12">
    <source>
        <dbReference type="ARBA" id="ARBA00023012"/>
    </source>
</evidence>
<dbReference type="PANTHER" id="PTHR45528">
    <property type="entry name" value="SENSOR HISTIDINE KINASE CPXA"/>
    <property type="match status" value="1"/>
</dbReference>
<dbReference type="Pfam" id="PF18719">
    <property type="entry name" value="ArlS_N"/>
    <property type="match status" value="1"/>
</dbReference>
<keyword evidence="17" id="KW-1185">Reference proteome</keyword>
<dbReference type="InterPro" id="IPR036890">
    <property type="entry name" value="HATPase_C_sf"/>
</dbReference>
<evidence type="ECO:0000256" key="14">
    <source>
        <dbReference type="SAM" id="Phobius"/>
    </source>
</evidence>
<keyword evidence="10" id="KW-0067">ATP-binding</keyword>
<proteinExistence type="predicted"/>
<evidence type="ECO:0000256" key="13">
    <source>
        <dbReference type="ARBA" id="ARBA00023136"/>
    </source>
</evidence>
<gene>
    <name evidence="16" type="ORF">H9650_09530</name>
</gene>
<keyword evidence="12" id="KW-0902">Two-component regulatory system</keyword>
<dbReference type="InterPro" id="IPR036097">
    <property type="entry name" value="HisK_dim/P_sf"/>
</dbReference>
<evidence type="ECO:0000256" key="10">
    <source>
        <dbReference type="ARBA" id="ARBA00022840"/>
    </source>
</evidence>
<dbReference type="InterPro" id="IPR003661">
    <property type="entry name" value="HisK_dim/P_dom"/>
</dbReference>
<keyword evidence="8" id="KW-0547">Nucleotide-binding</keyword>
<evidence type="ECO:0000313" key="17">
    <source>
        <dbReference type="Proteomes" id="UP000640786"/>
    </source>
</evidence>
<dbReference type="RefSeq" id="WP_151109995.1">
    <property type="nucleotide sequence ID" value="NZ_JACSQO010000004.1"/>
</dbReference>
<evidence type="ECO:0000259" key="15">
    <source>
        <dbReference type="PROSITE" id="PS50109"/>
    </source>
</evidence>
<sequence>MIKWTLQKKWTYSAALSIFLSFLMMCIILYFSIFSWMLMSEKKVAQNTLNEVVSFFESQGPVISVQDIQRNRTLINQLVNQEQSVRILNEDGIELLRINDASPFKEFSASTIEEFKKDEVKGQPIYLKSAQLDFGLFKGYIEISHSLANFKELMQYIKLAMIIFALIALILSAFIGYSLSAFLLKPIKELRDEMQLAKDTRFSKEVNFEKISNDEIGELMKIYKELMNEVNETISRQDEFIHNVSHELRTPIQVVEGHLALLNRWGKEEREVLDESLDISLLEVQKMKTLIEEMLKLAKNERTIQEARTSVFLVVKELEQKFQVLSPEASIVYQGSESIVVNMPNTTLEQILRNLIENAIKYNEKKPSIIIEAKEESDQTVIIVSDNGVGITEESLPRIFDRFYTADEARTKTKGGSGLGLSIVQRLVGAYKGNIQVQSNSNGSNFLLFFPKFTSE</sequence>
<dbReference type="CDD" id="cd00082">
    <property type="entry name" value="HisKA"/>
    <property type="match status" value="1"/>
</dbReference>
<comment type="subcellular location">
    <subcellularLocation>
        <location evidence="2">Cell membrane</location>
        <topology evidence="2">Multi-pass membrane protein</topology>
    </subcellularLocation>
</comment>
<dbReference type="EC" id="2.7.13.3" evidence="3"/>
<dbReference type="EMBL" id="JACSQO010000004">
    <property type="protein sequence ID" value="MBD7944354.1"/>
    <property type="molecule type" value="Genomic_DNA"/>
</dbReference>
<name>A0ABR8R9G2_9BACI</name>
<dbReference type="SMART" id="SM00388">
    <property type="entry name" value="HisKA"/>
    <property type="match status" value="1"/>
</dbReference>
<dbReference type="PANTHER" id="PTHR45528:SF1">
    <property type="entry name" value="SENSOR HISTIDINE KINASE CPXA"/>
    <property type="match status" value="1"/>
</dbReference>
<keyword evidence="11 14" id="KW-1133">Transmembrane helix</keyword>
<evidence type="ECO:0000256" key="11">
    <source>
        <dbReference type="ARBA" id="ARBA00022989"/>
    </source>
</evidence>
<evidence type="ECO:0000256" key="6">
    <source>
        <dbReference type="ARBA" id="ARBA00022679"/>
    </source>
</evidence>
<evidence type="ECO:0000256" key="9">
    <source>
        <dbReference type="ARBA" id="ARBA00022777"/>
    </source>
</evidence>
<dbReference type="PRINTS" id="PR00344">
    <property type="entry name" value="BCTRLSENSOR"/>
</dbReference>
<dbReference type="CDD" id="cd00075">
    <property type="entry name" value="HATPase"/>
    <property type="match status" value="1"/>
</dbReference>
<evidence type="ECO:0000256" key="2">
    <source>
        <dbReference type="ARBA" id="ARBA00004651"/>
    </source>
</evidence>
<keyword evidence="6" id="KW-0808">Transferase</keyword>
<evidence type="ECO:0000313" key="16">
    <source>
        <dbReference type="EMBL" id="MBD7944354.1"/>
    </source>
</evidence>
<dbReference type="GO" id="GO:0016301">
    <property type="term" value="F:kinase activity"/>
    <property type="evidence" value="ECO:0007669"/>
    <property type="project" value="UniProtKB-KW"/>
</dbReference>
<dbReference type="InterPro" id="IPR050398">
    <property type="entry name" value="HssS/ArlS-like"/>
</dbReference>
<organism evidence="16 17">
    <name type="scientific">Psychrobacillus faecigallinarum</name>
    <dbReference type="NCBI Taxonomy" id="2762235"/>
    <lineage>
        <taxon>Bacteria</taxon>
        <taxon>Bacillati</taxon>
        <taxon>Bacillota</taxon>
        <taxon>Bacilli</taxon>
        <taxon>Bacillales</taxon>
        <taxon>Bacillaceae</taxon>
        <taxon>Psychrobacillus</taxon>
    </lineage>
</organism>
<dbReference type="InterPro" id="IPR004358">
    <property type="entry name" value="Sig_transdc_His_kin-like_C"/>
</dbReference>
<dbReference type="Gene3D" id="6.10.340.10">
    <property type="match status" value="1"/>
</dbReference>
<feature type="domain" description="Histidine kinase" evidence="15">
    <location>
        <begin position="243"/>
        <end position="454"/>
    </location>
</feature>
<keyword evidence="7 14" id="KW-0812">Transmembrane</keyword>
<dbReference type="Gene3D" id="1.10.287.130">
    <property type="match status" value="1"/>
</dbReference>
<dbReference type="SUPFAM" id="SSF55874">
    <property type="entry name" value="ATPase domain of HSP90 chaperone/DNA topoisomerase II/histidine kinase"/>
    <property type="match status" value="1"/>
</dbReference>
<keyword evidence="4" id="KW-1003">Cell membrane</keyword>
<dbReference type="Proteomes" id="UP000640786">
    <property type="component" value="Unassembled WGS sequence"/>
</dbReference>
<evidence type="ECO:0000256" key="7">
    <source>
        <dbReference type="ARBA" id="ARBA00022692"/>
    </source>
</evidence>
<dbReference type="SMART" id="SM00387">
    <property type="entry name" value="HATPase_c"/>
    <property type="match status" value="1"/>
</dbReference>
<feature type="transmembrane region" description="Helical" evidence="14">
    <location>
        <begin position="159"/>
        <end position="184"/>
    </location>
</feature>
<dbReference type="PROSITE" id="PS50109">
    <property type="entry name" value="HIS_KIN"/>
    <property type="match status" value="1"/>
</dbReference>
<keyword evidence="5" id="KW-0597">Phosphoprotein</keyword>
<reference evidence="16 17" key="1">
    <citation type="submission" date="2020-08" db="EMBL/GenBank/DDBJ databases">
        <title>A Genomic Blueprint of the Chicken Gut Microbiome.</title>
        <authorList>
            <person name="Gilroy R."/>
            <person name="Ravi A."/>
            <person name="Getino M."/>
            <person name="Pursley I."/>
            <person name="Horton D.L."/>
            <person name="Alikhan N.-F."/>
            <person name="Baker D."/>
            <person name="Gharbi K."/>
            <person name="Hall N."/>
            <person name="Watson M."/>
            <person name="Adriaenssens E.M."/>
            <person name="Foster-Nyarko E."/>
            <person name="Jarju S."/>
            <person name="Secka A."/>
            <person name="Antonio M."/>
            <person name="Oren A."/>
            <person name="Chaudhuri R."/>
            <person name="La Ragione R.M."/>
            <person name="Hildebrand F."/>
            <person name="Pallen M.J."/>
        </authorList>
    </citation>
    <scope>NUCLEOTIDE SEQUENCE [LARGE SCALE GENOMIC DNA]</scope>
    <source>
        <strain evidence="16 17">Sa2BUA9</strain>
    </source>
</reference>
<dbReference type="InterPro" id="IPR041610">
    <property type="entry name" value="ArlS_N"/>
</dbReference>
<evidence type="ECO:0000256" key="4">
    <source>
        <dbReference type="ARBA" id="ARBA00022475"/>
    </source>
</evidence>
<evidence type="ECO:0000256" key="5">
    <source>
        <dbReference type="ARBA" id="ARBA00022553"/>
    </source>
</evidence>
<dbReference type="Gene3D" id="3.30.565.10">
    <property type="entry name" value="Histidine kinase-like ATPase, C-terminal domain"/>
    <property type="match status" value="1"/>
</dbReference>
<protein>
    <recommendedName>
        <fullName evidence="3">histidine kinase</fullName>
        <ecNumber evidence="3">2.7.13.3</ecNumber>
    </recommendedName>
</protein>
<dbReference type="Pfam" id="PF02518">
    <property type="entry name" value="HATPase_c"/>
    <property type="match status" value="1"/>
</dbReference>
<comment type="caution">
    <text evidence="16">The sequence shown here is derived from an EMBL/GenBank/DDBJ whole genome shotgun (WGS) entry which is preliminary data.</text>
</comment>
<keyword evidence="13 14" id="KW-0472">Membrane</keyword>
<dbReference type="InterPro" id="IPR005467">
    <property type="entry name" value="His_kinase_dom"/>
</dbReference>
<feature type="transmembrane region" description="Helical" evidence="14">
    <location>
        <begin position="12"/>
        <end position="33"/>
    </location>
</feature>
<accession>A0ABR8R9G2</accession>
<evidence type="ECO:0000256" key="8">
    <source>
        <dbReference type="ARBA" id="ARBA00022741"/>
    </source>
</evidence>
<dbReference type="InterPro" id="IPR003594">
    <property type="entry name" value="HATPase_dom"/>
</dbReference>
<comment type="catalytic activity">
    <reaction evidence="1">
        <text>ATP + protein L-histidine = ADP + protein N-phospho-L-histidine.</text>
        <dbReference type="EC" id="2.7.13.3"/>
    </reaction>
</comment>